<gene>
    <name evidence="6" type="primary">sacC_1</name>
    <name evidence="6" type="ORF">GALL_124350</name>
</gene>
<dbReference type="Gene3D" id="2.60.120.560">
    <property type="entry name" value="Exo-inulinase, domain 1"/>
    <property type="match status" value="1"/>
</dbReference>
<dbReference type="SUPFAM" id="SSF49899">
    <property type="entry name" value="Concanavalin A-like lectins/glucanases"/>
    <property type="match status" value="1"/>
</dbReference>
<comment type="similarity">
    <text evidence="1">Belongs to the glycosyl hydrolase 32 family.</text>
</comment>
<feature type="domain" description="Glycosyl hydrolase family 32 C-terminal" evidence="5">
    <location>
        <begin position="331"/>
        <end position="481"/>
    </location>
</feature>
<name>A0A1J5SMZ6_9ZZZZ</name>
<evidence type="ECO:0000256" key="1">
    <source>
        <dbReference type="ARBA" id="ARBA00009902"/>
    </source>
</evidence>
<dbReference type="GO" id="GO:0005987">
    <property type="term" value="P:sucrose catabolic process"/>
    <property type="evidence" value="ECO:0007669"/>
    <property type="project" value="TreeGrafter"/>
</dbReference>
<evidence type="ECO:0000259" key="4">
    <source>
        <dbReference type="Pfam" id="PF00251"/>
    </source>
</evidence>
<evidence type="ECO:0000313" key="6">
    <source>
        <dbReference type="EMBL" id="OIR05384.1"/>
    </source>
</evidence>
<organism evidence="6">
    <name type="scientific">mine drainage metagenome</name>
    <dbReference type="NCBI Taxonomy" id="410659"/>
    <lineage>
        <taxon>unclassified sequences</taxon>
        <taxon>metagenomes</taxon>
        <taxon>ecological metagenomes</taxon>
    </lineage>
</organism>
<keyword evidence="2 6" id="KW-0378">Hydrolase</keyword>
<dbReference type="GO" id="GO:0051669">
    <property type="term" value="F:fructan beta-fructosidase activity"/>
    <property type="evidence" value="ECO:0007669"/>
    <property type="project" value="UniProtKB-EC"/>
</dbReference>
<dbReference type="PANTHER" id="PTHR42800:SF1">
    <property type="entry name" value="EXOINULINASE INUD (AFU_ORTHOLOGUE AFUA_5G00480)"/>
    <property type="match status" value="1"/>
</dbReference>
<dbReference type="Gene3D" id="2.115.10.20">
    <property type="entry name" value="Glycosyl hydrolase domain, family 43"/>
    <property type="match status" value="1"/>
</dbReference>
<dbReference type="EMBL" id="MLJW01000050">
    <property type="protein sequence ID" value="OIR05384.1"/>
    <property type="molecule type" value="Genomic_DNA"/>
</dbReference>
<dbReference type="InterPro" id="IPR013320">
    <property type="entry name" value="ConA-like_dom_sf"/>
</dbReference>
<proteinExistence type="inferred from homology"/>
<evidence type="ECO:0000259" key="5">
    <source>
        <dbReference type="Pfam" id="PF08244"/>
    </source>
</evidence>
<dbReference type="SUPFAM" id="SSF75005">
    <property type="entry name" value="Arabinanase/levansucrase/invertase"/>
    <property type="match status" value="1"/>
</dbReference>
<dbReference type="Pfam" id="PF08244">
    <property type="entry name" value="Glyco_hydro_32C"/>
    <property type="match status" value="1"/>
</dbReference>
<evidence type="ECO:0000256" key="3">
    <source>
        <dbReference type="ARBA" id="ARBA00023295"/>
    </source>
</evidence>
<dbReference type="InterPro" id="IPR001362">
    <property type="entry name" value="Glyco_hydro_32"/>
</dbReference>
<dbReference type="InterPro" id="IPR023296">
    <property type="entry name" value="Glyco_hydro_beta-prop_sf"/>
</dbReference>
<dbReference type="AlphaFoldDB" id="A0A1J5SMZ6"/>
<dbReference type="PANTHER" id="PTHR42800">
    <property type="entry name" value="EXOINULINASE INUD (AFU_ORTHOLOGUE AFUA_5G00480)"/>
    <property type="match status" value="1"/>
</dbReference>
<dbReference type="GO" id="GO:0004575">
    <property type="term" value="F:sucrose alpha-glucosidase activity"/>
    <property type="evidence" value="ECO:0007669"/>
    <property type="project" value="TreeGrafter"/>
</dbReference>
<accession>A0A1J5SMZ6</accession>
<evidence type="ECO:0000256" key="2">
    <source>
        <dbReference type="ARBA" id="ARBA00022801"/>
    </source>
</evidence>
<comment type="caution">
    <text evidence="6">The sequence shown here is derived from an EMBL/GenBank/DDBJ whole genome shotgun (WGS) entry which is preliminary data.</text>
</comment>
<sequence length="486" mass="56133">MQKLSFILLLLLTSTIFSQELYKEKYRPQFHFTPQKNWCNDPNGLVYFNGEYHLFYQSNPFGNQWGHMSWSHAVSKDLLHWQQLPVAIKEENGVMIFSGSGVIDEKNTSGFGKNAMVAIYTGHSDTLQTQNIAFSNDAGRTFTKFNNNPVLNLHQKDFRDPNVFWFEKNSCWIMSVSHPVEHQIEFYQSKNLKDWKPLSKFGPAGDTRGVWECPDLMRVSIEGSNEKKWVLFISQNSTMQYFVGEFDGAKFINENPLKIFKQDYGTDYYAAIAYHNTPDKNPVSIGWLNNWNYANSIPTSPWKSTMSLPRKLSLKKINGEWILIQQPVRVIEKLRNKAFVFVNRIVAKEETVNFSGQVFELELLFQPSSAGESGIKLAVGNNHFLKISYDATNQQMIVDRSQTNSSFNKTFASINTASAKIKLHNGKLKWHIYFDKSIVEIFVNDGETVFTTQIFPEEDENNIQLFSTAGNTKFDYLTFWKMKSIW</sequence>
<dbReference type="InterPro" id="IPR013189">
    <property type="entry name" value="Glyco_hydro_32_C"/>
</dbReference>
<reference evidence="6" key="1">
    <citation type="submission" date="2016-10" db="EMBL/GenBank/DDBJ databases">
        <title>Sequence of Gallionella enrichment culture.</title>
        <authorList>
            <person name="Poehlein A."/>
            <person name="Muehling M."/>
            <person name="Daniel R."/>
        </authorList>
    </citation>
    <scope>NUCLEOTIDE SEQUENCE</scope>
</reference>
<dbReference type="Pfam" id="PF00251">
    <property type="entry name" value="Glyco_hydro_32N"/>
    <property type="match status" value="1"/>
</dbReference>
<dbReference type="SMART" id="SM00640">
    <property type="entry name" value="Glyco_32"/>
    <property type="match status" value="1"/>
</dbReference>
<dbReference type="CDD" id="cd18622">
    <property type="entry name" value="GH32_Inu-like"/>
    <property type="match status" value="1"/>
</dbReference>
<dbReference type="EC" id="3.2.1.80" evidence="6"/>
<dbReference type="GO" id="GO:0005737">
    <property type="term" value="C:cytoplasm"/>
    <property type="evidence" value="ECO:0007669"/>
    <property type="project" value="TreeGrafter"/>
</dbReference>
<keyword evidence="3 6" id="KW-0326">Glycosidase</keyword>
<feature type="domain" description="Glycosyl hydrolase family 32 N-terminal" evidence="4">
    <location>
        <begin position="31"/>
        <end position="327"/>
    </location>
</feature>
<dbReference type="InterPro" id="IPR013148">
    <property type="entry name" value="Glyco_hydro_32_N"/>
</dbReference>
<protein>
    <submittedName>
        <fullName evidence="6">Levanase</fullName>
        <ecNumber evidence="6">3.2.1.80</ecNumber>
    </submittedName>
</protein>